<proteinExistence type="predicted"/>
<name>A0ABY5I6R3_9FIRM</name>
<dbReference type="Proteomes" id="UP001060112">
    <property type="component" value="Chromosome"/>
</dbReference>
<gene>
    <name evidence="2" type="ORF">NMU03_06350</name>
</gene>
<feature type="transmembrane region" description="Helical" evidence="1">
    <location>
        <begin position="44"/>
        <end position="70"/>
    </location>
</feature>
<evidence type="ECO:0000256" key="1">
    <source>
        <dbReference type="SAM" id="Phobius"/>
    </source>
</evidence>
<keyword evidence="3" id="KW-1185">Reference proteome</keyword>
<keyword evidence="1" id="KW-1133">Transmembrane helix</keyword>
<protein>
    <submittedName>
        <fullName evidence="2">Uncharacterized protein</fullName>
    </submittedName>
</protein>
<reference evidence="2" key="1">
    <citation type="submission" date="2022-07" db="EMBL/GenBank/DDBJ databases">
        <title>Faecal culturing of patients with breast cancer.</title>
        <authorList>
            <person name="Teng N.M.Y."/>
            <person name="Kiu R."/>
            <person name="Evans R."/>
            <person name="Baker D.J."/>
            <person name="Zenner C."/>
            <person name="Robinson S.D."/>
            <person name="Hall L.J."/>
        </authorList>
    </citation>
    <scope>NUCLEOTIDE SEQUENCE</scope>
    <source>
        <strain evidence="2">LH1062</strain>
    </source>
</reference>
<sequence>MKKYQFLAERYYKFFRYLRVVGLVSVIVFLVVTAFNRGNPTLSLISYIAILMTFACLLESVILYILYIIFKRK</sequence>
<keyword evidence="1" id="KW-0812">Transmembrane</keyword>
<organism evidence="2 3">
    <name type="scientific">Allocoprobacillus halotolerans</name>
    <dbReference type="NCBI Taxonomy" id="2944914"/>
    <lineage>
        <taxon>Bacteria</taxon>
        <taxon>Bacillati</taxon>
        <taxon>Bacillota</taxon>
        <taxon>Erysipelotrichia</taxon>
        <taxon>Erysipelotrichales</taxon>
        <taxon>Erysipelotrichaceae</taxon>
        <taxon>Allocoprobacillus</taxon>
    </lineage>
</organism>
<accession>A0ABY5I6R3</accession>
<evidence type="ECO:0000313" key="3">
    <source>
        <dbReference type="Proteomes" id="UP001060112"/>
    </source>
</evidence>
<evidence type="ECO:0000313" key="2">
    <source>
        <dbReference type="EMBL" id="UTY40398.1"/>
    </source>
</evidence>
<feature type="transmembrane region" description="Helical" evidence="1">
    <location>
        <begin position="20"/>
        <end position="38"/>
    </location>
</feature>
<dbReference type="EMBL" id="CP101620">
    <property type="protein sequence ID" value="UTY40398.1"/>
    <property type="molecule type" value="Genomic_DNA"/>
</dbReference>
<dbReference type="RefSeq" id="WP_290141821.1">
    <property type="nucleotide sequence ID" value="NZ_CP101620.1"/>
</dbReference>
<keyword evidence="1" id="KW-0472">Membrane</keyword>